<accession>A0A1D2M246</accession>
<comment type="caution">
    <text evidence="1">The sequence shown here is derived from an EMBL/GenBank/DDBJ whole genome shotgun (WGS) entry which is preliminary data.</text>
</comment>
<gene>
    <name evidence="1" type="ORF">Ocin01_19634</name>
</gene>
<dbReference type="Proteomes" id="UP000094527">
    <property type="component" value="Unassembled WGS sequence"/>
</dbReference>
<protein>
    <submittedName>
        <fullName evidence="1">Uncharacterized protein</fullName>
    </submittedName>
</protein>
<dbReference type="EMBL" id="LJIJ01006306">
    <property type="protein sequence ID" value="ODM87048.1"/>
    <property type="molecule type" value="Genomic_DNA"/>
</dbReference>
<proteinExistence type="predicted"/>
<name>A0A1D2M246_ORCCI</name>
<evidence type="ECO:0000313" key="1">
    <source>
        <dbReference type="EMBL" id="ODM87048.1"/>
    </source>
</evidence>
<dbReference type="AlphaFoldDB" id="A0A1D2M246"/>
<dbReference type="OrthoDB" id="1657402at2759"/>
<feature type="non-terminal residue" evidence="1">
    <location>
        <position position="61"/>
    </location>
</feature>
<organism evidence="1 2">
    <name type="scientific">Orchesella cincta</name>
    <name type="common">Springtail</name>
    <name type="synonym">Podura cincta</name>
    <dbReference type="NCBI Taxonomy" id="48709"/>
    <lineage>
        <taxon>Eukaryota</taxon>
        <taxon>Metazoa</taxon>
        <taxon>Ecdysozoa</taxon>
        <taxon>Arthropoda</taxon>
        <taxon>Hexapoda</taxon>
        <taxon>Collembola</taxon>
        <taxon>Entomobryomorpha</taxon>
        <taxon>Entomobryoidea</taxon>
        <taxon>Orchesellidae</taxon>
        <taxon>Orchesellinae</taxon>
        <taxon>Orchesella</taxon>
    </lineage>
</organism>
<evidence type="ECO:0000313" key="2">
    <source>
        <dbReference type="Proteomes" id="UP000094527"/>
    </source>
</evidence>
<keyword evidence="2" id="KW-1185">Reference proteome</keyword>
<reference evidence="1 2" key="1">
    <citation type="journal article" date="2016" name="Genome Biol. Evol.">
        <title>Gene Family Evolution Reflects Adaptation to Soil Environmental Stressors in the Genome of the Collembolan Orchesella cincta.</title>
        <authorList>
            <person name="Faddeeva-Vakhrusheva A."/>
            <person name="Derks M.F."/>
            <person name="Anvar S.Y."/>
            <person name="Agamennone V."/>
            <person name="Suring W."/>
            <person name="Smit S."/>
            <person name="van Straalen N.M."/>
            <person name="Roelofs D."/>
        </authorList>
    </citation>
    <scope>NUCLEOTIDE SEQUENCE [LARGE SCALE GENOMIC DNA]</scope>
    <source>
        <tissue evidence="1">Mixed pool</tissue>
    </source>
</reference>
<sequence>MIENHGRVNFGNDWDFLQQKGLWVDGVYKLNGNDITDIEIIALEFKSAWVKIDKLEVHHKP</sequence>